<reference evidence="4 5" key="1">
    <citation type="submission" date="2019-11" db="EMBL/GenBank/DDBJ databases">
        <authorList>
            <person name="Cho J.-C."/>
        </authorList>
    </citation>
    <scope>NUCLEOTIDE SEQUENCE [LARGE SCALE GENOMIC DNA]</scope>
    <source>
        <strain evidence="3 4">JH1073</strain>
        <strain evidence="2 5">JH702</strain>
    </source>
</reference>
<dbReference type="PROSITE" id="PS51186">
    <property type="entry name" value="GNAT"/>
    <property type="match status" value="1"/>
</dbReference>
<name>A0AAJ5ZGU4_9CHLR</name>
<dbReference type="Proteomes" id="UP001219901">
    <property type="component" value="Chromosome"/>
</dbReference>
<dbReference type="Proteomes" id="UP001321249">
    <property type="component" value="Unassembled WGS sequence"/>
</dbReference>
<evidence type="ECO:0000313" key="3">
    <source>
        <dbReference type="EMBL" id="WFG38521.1"/>
    </source>
</evidence>
<dbReference type="AlphaFoldDB" id="A0AAJ5ZGU4"/>
<protein>
    <submittedName>
        <fullName evidence="3">GNAT family N-acetyltransferase</fullName>
    </submittedName>
</protein>
<evidence type="ECO:0000313" key="2">
    <source>
        <dbReference type="EMBL" id="MDG0867109.1"/>
    </source>
</evidence>
<keyword evidence="4" id="KW-1185">Reference proteome</keyword>
<feature type="domain" description="N-acetyltransferase" evidence="1">
    <location>
        <begin position="1"/>
        <end position="86"/>
    </location>
</feature>
<evidence type="ECO:0000313" key="4">
    <source>
        <dbReference type="Proteomes" id="UP001219901"/>
    </source>
</evidence>
<dbReference type="GO" id="GO:0016747">
    <property type="term" value="F:acyltransferase activity, transferring groups other than amino-acyl groups"/>
    <property type="evidence" value="ECO:0007669"/>
    <property type="project" value="InterPro"/>
</dbReference>
<dbReference type="SUPFAM" id="SSF55729">
    <property type="entry name" value="Acyl-CoA N-acyltransferases (Nat)"/>
    <property type="match status" value="1"/>
</dbReference>
<reference evidence="4" key="3">
    <citation type="submission" date="2023-06" db="EMBL/GenBank/DDBJ databases">
        <title>Pangenomics reveal diversification of enzyme families and niche specialization in globally abundant SAR202 bacteria.</title>
        <authorList>
            <person name="Saw J.H.W."/>
        </authorList>
    </citation>
    <scope>NUCLEOTIDE SEQUENCE [LARGE SCALE GENOMIC DNA]</scope>
    <source>
        <strain evidence="4">JH1073</strain>
    </source>
</reference>
<reference evidence="3" key="2">
    <citation type="journal article" date="2023" name="Nat. Commun.">
        <title>Cultivation of marine bacteria of the SAR202 clade.</title>
        <authorList>
            <person name="Lim Y."/>
            <person name="Seo J.H."/>
            <person name="Giovannoni S.J."/>
            <person name="Kang I."/>
            <person name="Cho J.C."/>
        </authorList>
    </citation>
    <scope>NUCLEOTIDE SEQUENCE</scope>
    <source>
        <strain evidence="3">JH1073</strain>
    </source>
</reference>
<proteinExistence type="predicted"/>
<evidence type="ECO:0000313" key="5">
    <source>
        <dbReference type="Proteomes" id="UP001321249"/>
    </source>
</evidence>
<dbReference type="InterPro" id="IPR000182">
    <property type="entry name" value="GNAT_dom"/>
</dbReference>
<dbReference type="EMBL" id="WMBE01000002">
    <property type="protein sequence ID" value="MDG0867109.1"/>
    <property type="molecule type" value="Genomic_DNA"/>
</dbReference>
<gene>
    <name evidence="2" type="ORF">GKO46_08480</name>
    <name evidence="3" type="ORF">GKO48_02485</name>
</gene>
<organism evidence="3 4">
    <name type="scientific">Candidatus Lucifugimonas marina</name>
    <dbReference type="NCBI Taxonomy" id="3038979"/>
    <lineage>
        <taxon>Bacteria</taxon>
        <taxon>Bacillati</taxon>
        <taxon>Chloroflexota</taxon>
        <taxon>Dehalococcoidia</taxon>
        <taxon>SAR202 cluster</taxon>
        <taxon>Candidatus Lucifugimonadales</taxon>
        <taxon>Candidatus Lucifugimonadaceae</taxon>
        <taxon>Candidatus Lucifugimonas</taxon>
    </lineage>
</organism>
<dbReference type="Pfam" id="PF13523">
    <property type="entry name" value="Acetyltransf_8"/>
    <property type="match status" value="1"/>
</dbReference>
<evidence type="ECO:0000259" key="1">
    <source>
        <dbReference type="PROSITE" id="PS51186"/>
    </source>
</evidence>
<accession>A0AAJ5ZGU4</accession>
<sequence>MPNAGGLDIFIGEAEWRDRGVGTSVVRQFIAEKVFMLPGVETCIIDPDPANKRAIRSYEKAGFEYVKSYYSEQNKMNVYLMRQERGQR</sequence>
<dbReference type="InterPro" id="IPR016181">
    <property type="entry name" value="Acyl_CoA_acyltransferase"/>
</dbReference>
<dbReference type="EMBL" id="CP046147">
    <property type="protein sequence ID" value="WFG38521.1"/>
    <property type="molecule type" value="Genomic_DNA"/>
</dbReference>
<dbReference type="Gene3D" id="3.40.630.30">
    <property type="match status" value="1"/>
</dbReference>